<dbReference type="Proteomes" id="UP001151088">
    <property type="component" value="Unassembled WGS sequence"/>
</dbReference>
<dbReference type="AlphaFoldDB" id="A0A9X2PJF9"/>
<evidence type="ECO:0000256" key="2">
    <source>
        <dbReference type="ARBA" id="ARBA00005262"/>
    </source>
</evidence>
<dbReference type="GO" id="GO:0015109">
    <property type="term" value="F:chromate transmembrane transporter activity"/>
    <property type="evidence" value="ECO:0007669"/>
    <property type="project" value="InterPro"/>
</dbReference>
<sequence length="197" mass="20737">METLDRPDPTGQAAAPDRPVRLIDIAMLHAKLGLSAFGGGMSGLVFHEVVTRRGWMNEREFLSGLAVCQIIPGVNIGNLAIYVGQRLRGWPGSLVALSALLFGPFFVVIGAAMAYDWLRQIGAITAGLAGVTAAAIGLLLVVVIRGTSQVSRQVGSLAVIAGTAWAVGVMRWPLIPVVLVVVPCSIAMAAWRRRADG</sequence>
<dbReference type="InterPro" id="IPR003370">
    <property type="entry name" value="Chromate_transpt"/>
</dbReference>
<keyword evidence="5 7" id="KW-1133">Transmembrane helix</keyword>
<dbReference type="InterPro" id="IPR052518">
    <property type="entry name" value="CHR_Transporter"/>
</dbReference>
<feature type="transmembrane region" description="Helical" evidence="7">
    <location>
        <begin position="61"/>
        <end position="82"/>
    </location>
</feature>
<gene>
    <name evidence="8" type="ORF">NVS89_19055</name>
</gene>
<feature type="transmembrane region" description="Helical" evidence="7">
    <location>
        <begin position="94"/>
        <end position="115"/>
    </location>
</feature>
<evidence type="ECO:0000256" key="4">
    <source>
        <dbReference type="ARBA" id="ARBA00022692"/>
    </source>
</evidence>
<organism evidence="8 9">
    <name type="scientific">Ancylobacter mangrovi</name>
    <dbReference type="NCBI Taxonomy" id="2972472"/>
    <lineage>
        <taxon>Bacteria</taxon>
        <taxon>Pseudomonadati</taxon>
        <taxon>Pseudomonadota</taxon>
        <taxon>Alphaproteobacteria</taxon>
        <taxon>Hyphomicrobiales</taxon>
        <taxon>Xanthobacteraceae</taxon>
        <taxon>Ancylobacter</taxon>
    </lineage>
</organism>
<dbReference type="EMBL" id="JANTHZ010000010">
    <property type="protein sequence ID" value="MCS0497190.1"/>
    <property type="molecule type" value="Genomic_DNA"/>
</dbReference>
<evidence type="ECO:0000256" key="6">
    <source>
        <dbReference type="ARBA" id="ARBA00023136"/>
    </source>
</evidence>
<reference evidence="8" key="1">
    <citation type="submission" date="2022-08" db="EMBL/GenBank/DDBJ databases">
        <authorList>
            <person name="Li F."/>
        </authorList>
    </citation>
    <scope>NUCLEOTIDE SEQUENCE</scope>
    <source>
        <strain evidence="8">MQZ15Z-1</strain>
    </source>
</reference>
<dbReference type="PANTHER" id="PTHR43663">
    <property type="entry name" value="CHROMATE TRANSPORT PROTEIN-RELATED"/>
    <property type="match status" value="1"/>
</dbReference>
<keyword evidence="9" id="KW-1185">Reference proteome</keyword>
<feature type="transmembrane region" description="Helical" evidence="7">
    <location>
        <begin position="121"/>
        <end position="143"/>
    </location>
</feature>
<dbReference type="Pfam" id="PF02417">
    <property type="entry name" value="Chromate_transp"/>
    <property type="match status" value="1"/>
</dbReference>
<keyword evidence="4 7" id="KW-0812">Transmembrane</keyword>
<evidence type="ECO:0000256" key="7">
    <source>
        <dbReference type="SAM" id="Phobius"/>
    </source>
</evidence>
<evidence type="ECO:0000256" key="5">
    <source>
        <dbReference type="ARBA" id="ARBA00022989"/>
    </source>
</evidence>
<dbReference type="PANTHER" id="PTHR43663:SF1">
    <property type="entry name" value="CHROMATE TRANSPORTER"/>
    <property type="match status" value="1"/>
</dbReference>
<proteinExistence type="inferred from homology"/>
<feature type="transmembrane region" description="Helical" evidence="7">
    <location>
        <begin position="174"/>
        <end position="191"/>
    </location>
</feature>
<evidence type="ECO:0000313" key="8">
    <source>
        <dbReference type="EMBL" id="MCS0497190.1"/>
    </source>
</evidence>
<accession>A0A9X2PJF9</accession>
<comment type="similarity">
    <text evidence="2">Belongs to the chromate ion transporter (CHR) (TC 2.A.51) family.</text>
</comment>
<keyword evidence="6 7" id="KW-0472">Membrane</keyword>
<comment type="subcellular location">
    <subcellularLocation>
        <location evidence="1">Cell membrane</location>
        <topology evidence="1">Multi-pass membrane protein</topology>
    </subcellularLocation>
</comment>
<protein>
    <submittedName>
        <fullName evidence="8">Chromate transporter</fullName>
    </submittedName>
</protein>
<dbReference type="RefSeq" id="WP_258734343.1">
    <property type="nucleotide sequence ID" value="NZ_JANTHZ010000010.1"/>
</dbReference>
<keyword evidence="3" id="KW-1003">Cell membrane</keyword>
<dbReference type="GO" id="GO:0005886">
    <property type="term" value="C:plasma membrane"/>
    <property type="evidence" value="ECO:0007669"/>
    <property type="project" value="UniProtKB-SubCell"/>
</dbReference>
<comment type="caution">
    <text evidence="8">The sequence shown here is derived from an EMBL/GenBank/DDBJ whole genome shotgun (WGS) entry which is preliminary data.</text>
</comment>
<name>A0A9X2PJF9_9HYPH</name>
<evidence type="ECO:0000256" key="3">
    <source>
        <dbReference type="ARBA" id="ARBA00022475"/>
    </source>
</evidence>
<evidence type="ECO:0000313" key="9">
    <source>
        <dbReference type="Proteomes" id="UP001151088"/>
    </source>
</evidence>
<evidence type="ECO:0000256" key="1">
    <source>
        <dbReference type="ARBA" id="ARBA00004651"/>
    </source>
</evidence>